<dbReference type="Gene3D" id="3.90.1580.10">
    <property type="entry name" value="paralog of FGE (formylglycine-generating enzyme)"/>
    <property type="match status" value="1"/>
</dbReference>
<organism evidence="2 3">
    <name type="scientific">Candidatus Magnetoglobus multicellularis str. Araruama</name>
    <dbReference type="NCBI Taxonomy" id="890399"/>
    <lineage>
        <taxon>Bacteria</taxon>
        <taxon>Pseudomonadati</taxon>
        <taxon>Thermodesulfobacteriota</taxon>
        <taxon>Desulfobacteria</taxon>
        <taxon>Desulfobacterales</taxon>
        <taxon>Desulfobacteraceae</taxon>
        <taxon>Candidatus Magnetoglobus</taxon>
    </lineage>
</organism>
<dbReference type="InterPro" id="IPR016187">
    <property type="entry name" value="CTDL_fold"/>
</dbReference>
<dbReference type="Pfam" id="PF03781">
    <property type="entry name" value="FGE-sulfatase"/>
    <property type="match status" value="1"/>
</dbReference>
<dbReference type="InterPro" id="IPR005532">
    <property type="entry name" value="SUMF_dom"/>
</dbReference>
<dbReference type="Proteomes" id="UP000189670">
    <property type="component" value="Unassembled WGS sequence"/>
</dbReference>
<proteinExistence type="predicted"/>
<dbReference type="SUPFAM" id="SSF56436">
    <property type="entry name" value="C-type lectin-like"/>
    <property type="match status" value="1"/>
</dbReference>
<comment type="caution">
    <text evidence="2">The sequence shown here is derived from an EMBL/GenBank/DDBJ whole genome shotgun (WGS) entry which is preliminary data.</text>
</comment>
<feature type="domain" description="Sulfatase-modifying factor enzyme-like" evidence="1">
    <location>
        <begin position="13"/>
        <end position="230"/>
    </location>
</feature>
<accession>A0A1V1PHX7</accession>
<dbReference type="InterPro" id="IPR042095">
    <property type="entry name" value="SUMF_sf"/>
</dbReference>
<gene>
    <name evidence="2" type="ORF">OMM_00156</name>
</gene>
<sequence>MSKTRTNSIGMVLVYIPSGSFVMGGDEIAEQADEMERPRHRVIIDRPFYLGRYLVTQSQWKAVMKNNPSHFVGPSHPVEQVSFHDVHQFIDILNKQENTRAYRLPYEAEWEYAARANNQTTYCFGNDIKNLEKYAWFRKNSGKTTHPVGTLAPNVWGLYDIHGNVHEWCEDWFDKKYYSNSPKKNPTGPKKGLAKSLRGGDWGSEDWHCRCASRSLGSPDRRGNRLGFRLLFME</sequence>
<dbReference type="AlphaFoldDB" id="A0A1V1PHX7"/>
<dbReference type="PANTHER" id="PTHR23150:SF19">
    <property type="entry name" value="FORMYLGLYCINE-GENERATING ENZYME"/>
    <property type="match status" value="1"/>
</dbReference>
<protein>
    <recommendedName>
        <fullName evidence="1">Sulfatase-modifying factor enzyme-like domain-containing protein</fullName>
    </recommendedName>
</protein>
<dbReference type="EMBL" id="ATBP01000005">
    <property type="protein sequence ID" value="ETR74512.1"/>
    <property type="molecule type" value="Genomic_DNA"/>
</dbReference>
<dbReference type="PANTHER" id="PTHR23150">
    <property type="entry name" value="SULFATASE MODIFYING FACTOR 1, 2"/>
    <property type="match status" value="1"/>
</dbReference>
<dbReference type="InterPro" id="IPR051043">
    <property type="entry name" value="Sulfatase_Mod_Factor_Kinase"/>
</dbReference>
<evidence type="ECO:0000259" key="1">
    <source>
        <dbReference type="Pfam" id="PF03781"/>
    </source>
</evidence>
<evidence type="ECO:0000313" key="3">
    <source>
        <dbReference type="Proteomes" id="UP000189670"/>
    </source>
</evidence>
<evidence type="ECO:0000313" key="2">
    <source>
        <dbReference type="EMBL" id="ETR74512.1"/>
    </source>
</evidence>
<reference evidence="3" key="1">
    <citation type="submission" date="2012-11" db="EMBL/GenBank/DDBJ databases">
        <authorList>
            <person name="Lucero-Rivera Y.E."/>
            <person name="Tovar-Ramirez D."/>
        </authorList>
    </citation>
    <scope>NUCLEOTIDE SEQUENCE [LARGE SCALE GENOMIC DNA]</scope>
    <source>
        <strain evidence="3">Araruama</strain>
    </source>
</reference>
<dbReference type="GO" id="GO:0120147">
    <property type="term" value="F:formylglycine-generating oxidase activity"/>
    <property type="evidence" value="ECO:0007669"/>
    <property type="project" value="TreeGrafter"/>
</dbReference>
<name>A0A1V1PHX7_9BACT</name>